<accession>A0A101IV28</accession>
<proteinExistence type="predicted"/>
<evidence type="ECO:0000313" key="1">
    <source>
        <dbReference type="EMBL" id="KUL01900.1"/>
    </source>
</evidence>
<dbReference type="Proteomes" id="UP000054598">
    <property type="component" value="Unassembled WGS sequence"/>
</dbReference>
<dbReference type="PATRIC" id="fig|2198.3.peg.727"/>
<name>A0A101IV28_9EURY</name>
<dbReference type="InterPro" id="IPR013382">
    <property type="entry name" value="CRISPR-assoc_prot_Cse2"/>
</dbReference>
<dbReference type="Gene3D" id="1.10.520.40">
    <property type="entry name" value="CRISPR-associated protein Cse2"/>
    <property type="match status" value="1"/>
</dbReference>
<protein>
    <submittedName>
        <fullName evidence="1">CRISPR-associated protein, Cse2 family</fullName>
    </submittedName>
</protein>
<organism evidence="1 2">
    <name type="scientific">Methanoculleus marisnigri</name>
    <dbReference type="NCBI Taxonomy" id="2198"/>
    <lineage>
        <taxon>Archaea</taxon>
        <taxon>Methanobacteriati</taxon>
        <taxon>Methanobacteriota</taxon>
        <taxon>Stenosarchaea group</taxon>
        <taxon>Methanomicrobia</taxon>
        <taxon>Methanomicrobiales</taxon>
        <taxon>Methanomicrobiaceae</taxon>
        <taxon>Methanoculleus</taxon>
    </lineage>
</organism>
<dbReference type="CDD" id="cd09731">
    <property type="entry name" value="Cse2_I-E"/>
    <property type="match status" value="1"/>
</dbReference>
<dbReference type="InterPro" id="IPR038287">
    <property type="entry name" value="Cse2_sf"/>
</dbReference>
<evidence type="ECO:0000313" key="2">
    <source>
        <dbReference type="Proteomes" id="UP000054598"/>
    </source>
</evidence>
<dbReference type="EMBL" id="LGHE01000081">
    <property type="protein sequence ID" value="KUL01900.1"/>
    <property type="molecule type" value="Genomic_DNA"/>
</dbReference>
<sequence>MKQMQYISFMNNPDARSVLMDWWAGLDHARGDRAALRRCRNSQEVAFVPAFHRLRQNLSRIAPVDAEKLAVVAGVLSHVRENDYSLRFAQQMATPKDGSDRARVSGLRFRRLLKIEDRDDLYGAVVRTIRLLGGSVNIASLADGVYWWNERTKNTWAFDYYDKAPNEA</sequence>
<dbReference type="Pfam" id="PF09485">
    <property type="entry name" value="CRISPR_Cse2"/>
    <property type="match status" value="1"/>
</dbReference>
<comment type="caution">
    <text evidence="1">The sequence shown here is derived from an EMBL/GenBank/DDBJ whole genome shotgun (WGS) entry which is preliminary data.</text>
</comment>
<gene>
    <name evidence="1" type="ORF">XE10_0875</name>
</gene>
<dbReference type="AlphaFoldDB" id="A0A101IV28"/>
<dbReference type="NCBIfam" id="TIGR02548">
    <property type="entry name" value="casB_cse2"/>
    <property type="match status" value="1"/>
</dbReference>
<reference evidence="2" key="1">
    <citation type="journal article" date="2015" name="MBio">
        <title>Genome-Resolved Metagenomic Analysis Reveals Roles for Candidate Phyla and Other Microbial Community Members in Biogeochemical Transformations in Oil Reservoirs.</title>
        <authorList>
            <person name="Hu P."/>
            <person name="Tom L."/>
            <person name="Singh A."/>
            <person name="Thomas B.C."/>
            <person name="Baker B.J."/>
            <person name="Piceno Y.M."/>
            <person name="Andersen G.L."/>
            <person name="Banfield J.F."/>
        </authorList>
    </citation>
    <scope>NUCLEOTIDE SEQUENCE [LARGE SCALE GENOMIC DNA]</scope>
</reference>